<evidence type="ECO:0000256" key="2">
    <source>
        <dbReference type="ARBA" id="ARBA00022692"/>
    </source>
</evidence>
<dbReference type="GO" id="GO:0046943">
    <property type="term" value="F:carboxylic acid transmembrane transporter activity"/>
    <property type="evidence" value="ECO:0007669"/>
    <property type="project" value="TreeGrafter"/>
</dbReference>
<organism evidence="7 8">
    <name type="scientific">Microbacterium sediminis</name>
    <dbReference type="NCBI Taxonomy" id="904291"/>
    <lineage>
        <taxon>Bacteria</taxon>
        <taxon>Bacillati</taxon>
        <taxon>Actinomycetota</taxon>
        <taxon>Actinomycetes</taxon>
        <taxon>Micrococcales</taxon>
        <taxon>Microbacteriaceae</taxon>
        <taxon>Microbacterium</taxon>
    </lineage>
</organism>
<feature type="transmembrane region" description="Helical" evidence="5">
    <location>
        <begin position="184"/>
        <end position="204"/>
    </location>
</feature>
<feature type="transmembrane region" description="Helical" evidence="5">
    <location>
        <begin position="66"/>
        <end position="88"/>
    </location>
</feature>
<keyword evidence="4 5" id="KW-0472">Membrane</keyword>
<dbReference type="AlphaFoldDB" id="A0A1B9NA48"/>
<feature type="transmembrane region" description="Helical" evidence="5">
    <location>
        <begin position="352"/>
        <end position="376"/>
    </location>
</feature>
<feature type="transmembrane region" description="Helical" evidence="5">
    <location>
        <begin position="121"/>
        <end position="141"/>
    </location>
</feature>
<evidence type="ECO:0000256" key="1">
    <source>
        <dbReference type="ARBA" id="ARBA00004651"/>
    </source>
</evidence>
<keyword evidence="3 5" id="KW-1133">Transmembrane helix</keyword>
<evidence type="ECO:0000259" key="6">
    <source>
        <dbReference type="PROSITE" id="PS50850"/>
    </source>
</evidence>
<dbReference type="EMBL" id="LXMD01000024">
    <property type="protein sequence ID" value="OCG73501.1"/>
    <property type="molecule type" value="Genomic_DNA"/>
</dbReference>
<dbReference type="Proteomes" id="UP000093355">
    <property type="component" value="Unassembled WGS sequence"/>
</dbReference>
<dbReference type="Pfam" id="PF07690">
    <property type="entry name" value="MFS_1"/>
    <property type="match status" value="1"/>
</dbReference>
<dbReference type="InterPro" id="IPR011701">
    <property type="entry name" value="MFS"/>
</dbReference>
<feature type="transmembrane region" description="Helical" evidence="5">
    <location>
        <begin position="95"/>
        <end position="115"/>
    </location>
</feature>
<feature type="transmembrane region" description="Helical" evidence="5">
    <location>
        <begin position="153"/>
        <end position="172"/>
    </location>
</feature>
<dbReference type="PANTHER" id="PTHR23508:SF10">
    <property type="entry name" value="CARBOXYLIC ACID TRANSPORTER PROTEIN HOMOLOG"/>
    <property type="match status" value="1"/>
</dbReference>
<feature type="transmembrane region" description="Helical" evidence="5">
    <location>
        <begin position="300"/>
        <end position="322"/>
    </location>
</feature>
<dbReference type="STRING" id="904291.A7J15_07390"/>
<name>A0A1B9NA48_9MICO</name>
<keyword evidence="2 5" id="KW-0812">Transmembrane</keyword>
<feature type="transmembrane region" description="Helical" evidence="5">
    <location>
        <begin position="329"/>
        <end position="346"/>
    </location>
</feature>
<feature type="transmembrane region" description="Helical" evidence="5">
    <location>
        <begin position="25"/>
        <end position="46"/>
    </location>
</feature>
<dbReference type="PROSITE" id="PS00216">
    <property type="entry name" value="SUGAR_TRANSPORT_1"/>
    <property type="match status" value="1"/>
</dbReference>
<evidence type="ECO:0000313" key="8">
    <source>
        <dbReference type="Proteomes" id="UP000093355"/>
    </source>
</evidence>
<dbReference type="InterPro" id="IPR020846">
    <property type="entry name" value="MFS_dom"/>
</dbReference>
<dbReference type="SUPFAM" id="SSF103473">
    <property type="entry name" value="MFS general substrate transporter"/>
    <property type="match status" value="1"/>
</dbReference>
<evidence type="ECO:0000256" key="5">
    <source>
        <dbReference type="SAM" id="Phobius"/>
    </source>
</evidence>
<feature type="transmembrane region" description="Helical" evidence="5">
    <location>
        <begin position="419"/>
        <end position="438"/>
    </location>
</feature>
<dbReference type="PROSITE" id="PS00217">
    <property type="entry name" value="SUGAR_TRANSPORT_2"/>
    <property type="match status" value="1"/>
</dbReference>
<keyword evidence="8" id="KW-1185">Reference proteome</keyword>
<dbReference type="GO" id="GO:0005886">
    <property type="term" value="C:plasma membrane"/>
    <property type="evidence" value="ECO:0007669"/>
    <property type="project" value="UniProtKB-SubCell"/>
</dbReference>
<evidence type="ECO:0000256" key="4">
    <source>
        <dbReference type="ARBA" id="ARBA00023136"/>
    </source>
</evidence>
<reference evidence="7 8" key="1">
    <citation type="submission" date="2016-05" db="EMBL/GenBank/DDBJ databases">
        <authorList>
            <person name="Lavstsen T."/>
            <person name="Jespersen J.S."/>
        </authorList>
    </citation>
    <scope>NUCLEOTIDE SEQUENCE [LARGE SCALE GENOMIC DNA]</scope>
    <source>
        <strain evidence="7 8">YLB-01</strain>
    </source>
</reference>
<evidence type="ECO:0000256" key="3">
    <source>
        <dbReference type="ARBA" id="ARBA00022989"/>
    </source>
</evidence>
<dbReference type="PANTHER" id="PTHR23508">
    <property type="entry name" value="CARBOXYLIC ACID TRANSPORTER PROTEIN HOMOLOG"/>
    <property type="match status" value="1"/>
</dbReference>
<sequence>MTTTVTPTAPARDLRDHLERAPMSLYQWLIVACAVLLNALDGFDVASMSFVSVRVEEEFGLTGTELGVVISATLIGMAIGSIAIGRIADLIGRRWTVLGSTALATLGMYLAASATDVTQLGIWRVLTGLGVGGILTSITVISAEFASNRWRGLAIGIYAAGYGVGAFAGGIAANGLQADFGWRAVFLAGALASTVLLVILVLVLPESVQFLTRRPGSDKALARIARRVGFDPARASVVAERSAATEGTHAGLQGIFGGGAATVTLLLWLAFFTVMFGFYFVNSWTPRLMVDAGMTAEQGVIIGMMLAIGGALGSVLYGVGAARIDREKLLLGFLGLSAIAIIAFVLTTSILVLAFVLGVVVGMLVNGCVAGLYAVAPTRYGTFARATGVGAALGVGRAGAILAPIAAGSLIDVGWTNVALYSTTAGLLLVGGVAVFLLTRRPVAPDAV</sequence>
<dbReference type="Gene3D" id="1.20.1250.20">
    <property type="entry name" value="MFS general substrate transporter like domains"/>
    <property type="match status" value="1"/>
</dbReference>
<comment type="caution">
    <text evidence="7">The sequence shown here is derived from an EMBL/GenBank/DDBJ whole genome shotgun (WGS) entry which is preliminary data.</text>
</comment>
<dbReference type="RefSeq" id="WP_067026513.1">
    <property type="nucleotide sequence ID" value="NZ_JRNY01000005.1"/>
</dbReference>
<dbReference type="OrthoDB" id="9109650at2"/>
<feature type="transmembrane region" description="Helical" evidence="5">
    <location>
        <begin position="255"/>
        <end position="280"/>
    </location>
</feature>
<dbReference type="InterPro" id="IPR036259">
    <property type="entry name" value="MFS_trans_sf"/>
</dbReference>
<evidence type="ECO:0000313" key="7">
    <source>
        <dbReference type="EMBL" id="OCG73501.1"/>
    </source>
</evidence>
<feature type="domain" description="Major facilitator superfamily (MFS) profile" evidence="6">
    <location>
        <begin position="30"/>
        <end position="443"/>
    </location>
</feature>
<accession>A0A1B9NA48</accession>
<dbReference type="PROSITE" id="PS50850">
    <property type="entry name" value="MFS"/>
    <property type="match status" value="1"/>
</dbReference>
<comment type="subcellular location">
    <subcellularLocation>
        <location evidence="1">Cell membrane</location>
        <topology evidence="1">Multi-pass membrane protein</topology>
    </subcellularLocation>
</comment>
<feature type="transmembrane region" description="Helical" evidence="5">
    <location>
        <begin position="388"/>
        <end position="407"/>
    </location>
</feature>
<proteinExistence type="predicted"/>
<gene>
    <name evidence="7" type="ORF">A7J15_07390</name>
</gene>
<dbReference type="InterPro" id="IPR005829">
    <property type="entry name" value="Sugar_transporter_CS"/>
</dbReference>
<protein>
    <submittedName>
        <fullName evidence="7">MFS transporter</fullName>
    </submittedName>
</protein>